<dbReference type="CDD" id="cd02440">
    <property type="entry name" value="AdoMet_MTases"/>
    <property type="match status" value="1"/>
</dbReference>
<evidence type="ECO:0000313" key="1">
    <source>
        <dbReference type="EMBL" id="KAF4705583.1"/>
    </source>
</evidence>
<dbReference type="AlphaFoldDB" id="A0A7J6QB55"/>
<proteinExistence type="predicted"/>
<dbReference type="InterPro" id="IPR029063">
    <property type="entry name" value="SAM-dependent_MTases_sf"/>
</dbReference>
<dbReference type="Pfam" id="PF10294">
    <property type="entry name" value="Methyltransf_16"/>
    <property type="match status" value="1"/>
</dbReference>
<comment type="caution">
    <text evidence="1">The sequence shown here is derived from an EMBL/GenBank/DDBJ whole genome shotgun (WGS) entry which is preliminary data.</text>
</comment>
<dbReference type="Gene3D" id="3.40.50.150">
    <property type="entry name" value="Vaccinia Virus protein VP39"/>
    <property type="match status" value="1"/>
</dbReference>
<dbReference type="PANTHER" id="PTHR14614:SF109">
    <property type="entry name" value="RIBOSOMAL LYSINE N-METHYLTRANSFERASE 5"/>
    <property type="match status" value="1"/>
</dbReference>
<accession>A0A7J6QB55</accession>
<name>A0A7J6QB55_PEROL</name>
<feature type="non-terminal residue" evidence="1">
    <location>
        <position position="293"/>
    </location>
</feature>
<feature type="non-terminal residue" evidence="1">
    <location>
        <position position="1"/>
    </location>
</feature>
<evidence type="ECO:0000313" key="2">
    <source>
        <dbReference type="Proteomes" id="UP000574390"/>
    </source>
</evidence>
<dbReference type="Proteomes" id="UP000574390">
    <property type="component" value="Unassembled WGS sequence"/>
</dbReference>
<dbReference type="PANTHER" id="PTHR14614">
    <property type="entry name" value="HEPATOCELLULAR CARCINOMA-ASSOCIATED ANTIGEN"/>
    <property type="match status" value="1"/>
</dbReference>
<organism evidence="1 2">
    <name type="scientific">Perkinsus olseni</name>
    <name type="common">Perkinsus atlanticus</name>
    <dbReference type="NCBI Taxonomy" id="32597"/>
    <lineage>
        <taxon>Eukaryota</taxon>
        <taxon>Sar</taxon>
        <taxon>Alveolata</taxon>
        <taxon>Perkinsozoa</taxon>
        <taxon>Perkinsea</taxon>
        <taxon>Perkinsida</taxon>
        <taxon>Perkinsidae</taxon>
        <taxon>Perkinsus</taxon>
    </lineage>
</organism>
<gene>
    <name evidence="1" type="primary">KLHL13_1</name>
    <name evidence="1" type="ORF">FOZ62_004209</name>
</gene>
<dbReference type="SUPFAM" id="SSF53335">
    <property type="entry name" value="S-adenosyl-L-methionine-dependent methyltransferases"/>
    <property type="match status" value="1"/>
</dbReference>
<protein>
    <submittedName>
        <fullName evidence="1">Kelch-like</fullName>
    </submittedName>
</protein>
<dbReference type="InterPro" id="IPR019410">
    <property type="entry name" value="Methyltransf_16"/>
</dbReference>
<reference evidence="1 2" key="1">
    <citation type="submission" date="2020-04" db="EMBL/GenBank/DDBJ databases">
        <title>Perkinsus olseni comparative genomics.</title>
        <authorList>
            <person name="Bogema D.R."/>
        </authorList>
    </citation>
    <scope>NUCLEOTIDE SEQUENCE [LARGE SCALE GENOMIC DNA]</scope>
    <source>
        <strain evidence="1">ATCC PRA-205</strain>
    </source>
</reference>
<sequence>FLKLTRELDTSTSHLQGLVQLDLHLSVSVFGEVTAVLVELTDFRGVRLFVEGVGRHLPSLLPWRVVSLPGGVKLRLRQESVSSSFKSVDTDKTGCAVWECGIILAYCLCQAFLLRGKSCALELPIGPGTENYGVELGCGTGLVSLALASLGAKMVATDGNDQVLKLAERNSRENQDIAHERVSFRKLMWGCLEDTKALFDSEGGGPPSVIVGSDLVYPQSPAEPLLAALDDLGGHSSGSRAIICLKERTRDSSDFLAKARARGWLVTDLAEADDRLIHPDFIDSILKQHLFSL</sequence>
<dbReference type="EMBL" id="JABANM010030839">
    <property type="protein sequence ID" value="KAF4705583.1"/>
    <property type="molecule type" value="Genomic_DNA"/>
</dbReference>